<sequence length="418" mass="46149">MENKKGNIAILAGGGPAPGMNTVVASVAKTFLQKGYGVIGLHQGFKGIFSKTQSTENITFLLADGIFNRAGSFLRMSRFKPSDEDFEKNFNLDFFRENNIKLLVTVGGDDTASTANRVSRFLAAKEYPIANIHVPKTIDNDLPLPDGTPTFGYESAKDKGAVIGRAIYVDARTSGNWFVMSAMGRSAGHLAFGIGEACHYPMIVIPEMFNKTRITIDKIISLIVSSIVKRRIMGMDYGAAIISEGVFHELDEEEIAKSGIHFTYDAHGHPELGKVSKACVFNELLDRKLEELNLPVQTRPVELGYEIRCQTPVAFDLTYCSELGIAVYKLFRDGKTGCMVYVDNCGNVAPLYLKDLQDPATGKIPPRVVDITSDRFKAVVENILLAITPNDYEAARAYLANPEEYDFCRILNWDQSDL</sequence>
<reference evidence="12" key="1">
    <citation type="journal article" date="2021" name="PeerJ">
        <title>Extensive microbial diversity within the chicken gut microbiome revealed by metagenomics and culture.</title>
        <authorList>
            <person name="Gilroy R."/>
            <person name="Ravi A."/>
            <person name="Getino M."/>
            <person name="Pursley I."/>
            <person name="Horton D.L."/>
            <person name="Alikhan N.F."/>
            <person name="Baker D."/>
            <person name="Gharbi K."/>
            <person name="Hall N."/>
            <person name="Watson M."/>
            <person name="Adriaenssens E.M."/>
            <person name="Foster-Nyarko E."/>
            <person name="Jarju S."/>
            <person name="Secka A."/>
            <person name="Antonio M."/>
            <person name="Oren A."/>
            <person name="Chaudhuri R.R."/>
            <person name="La Ragione R."/>
            <person name="Hildebrand F."/>
            <person name="Pallen M.J."/>
        </authorList>
    </citation>
    <scope>NUCLEOTIDE SEQUENCE</scope>
    <source>
        <strain evidence="12">CHK169-11906</strain>
    </source>
</reference>
<dbReference type="GO" id="GO:0047334">
    <property type="term" value="F:diphosphate-fructose-6-phosphate 1-phosphotransferase activity"/>
    <property type="evidence" value="ECO:0007669"/>
    <property type="project" value="UniProtKB-EC"/>
</dbReference>
<evidence type="ECO:0000256" key="3">
    <source>
        <dbReference type="ARBA" id="ARBA00022490"/>
    </source>
</evidence>
<keyword evidence="8" id="KW-0324">Glycolysis</keyword>
<dbReference type="GO" id="GO:0005829">
    <property type="term" value="C:cytosol"/>
    <property type="evidence" value="ECO:0007669"/>
    <property type="project" value="TreeGrafter"/>
</dbReference>
<feature type="domain" description="Phosphofructokinase" evidence="11">
    <location>
        <begin position="7"/>
        <end position="329"/>
    </location>
</feature>
<comment type="function">
    <text evidence="2">Catalyzes the phosphorylation of D-fructose 6-phosphate, the first committing step of glycolysis. Uses inorganic phosphate (PPi) as phosphoryl donor instead of ATP like common ATP-dependent phosphofructokinases (ATP-PFKs), which renders the reaction reversible, and can thus function both in glycolysis and gluconeogenesis. Consistently, PPi-PFK can replace the enzymes of both the forward (ATP-PFK) and reverse (fructose-bisphosphatase (FBPase)) reactions.</text>
</comment>
<dbReference type="GO" id="GO:0006002">
    <property type="term" value="P:fructose 6-phosphate metabolic process"/>
    <property type="evidence" value="ECO:0007669"/>
    <property type="project" value="InterPro"/>
</dbReference>
<evidence type="ECO:0000313" key="13">
    <source>
        <dbReference type="Proteomes" id="UP000824259"/>
    </source>
</evidence>
<evidence type="ECO:0000256" key="4">
    <source>
        <dbReference type="ARBA" id="ARBA00022679"/>
    </source>
</evidence>
<evidence type="ECO:0000259" key="11">
    <source>
        <dbReference type="Pfam" id="PF00365"/>
    </source>
</evidence>
<evidence type="ECO:0000256" key="8">
    <source>
        <dbReference type="ARBA" id="ARBA00023152"/>
    </source>
</evidence>
<dbReference type="GO" id="GO:0009749">
    <property type="term" value="P:response to glucose"/>
    <property type="evidence" value="ECO:0007669"/>
    <property type="project" value="TreeGrafter"/>
</dbReference>
<keyword evidence="7" id="KW-0460">Magnesium</keyword>
<dbReference type="EC" id="2.7.1.11" evidence="12"/>
<dbReference type="Gene3D" id="3.40.50.450">
    <property type="match status" value="1"/>
</dbReference>
<reference evidence="12" key="2">
    <citation type="submission" date="2021-04" db="EMBL/GenBank/DDBJ databases">
        <authorList>
            <person name="Gilroy R."/>
        </authorList>
    </citation>
    <scope>NUCLEOTIDE SEQUENCE</scope>
    <source>
        <strain evidence="12">CHK169-11906</strain>
    </source>
</reference>
<evidence type="ECO:0000256" key="9">
    <source>
        <dbReference type="ARBA" id="ARBA00038478"/>
    </source>
</evidence>
<dbReference type="GO" id="GO:0003872">
    <property type="term" value="F:6-phosphofructokinase activity"/>
    <property type="evidence" value="ECO:0007669"/>
    <property type="project" value="UniProtKB-EC"/>
</dbReference>
<comment type="similarity">
    <text evidence="9">Belongs to the phosphofructokinase type A (PFKA) family.</text>
</comment>
<keyword evidence="6" id="KW-0418">Kinase</keyword>
<keyword evidence="5" id="KW-0479">Metal-binding</keyword>
<gene>
    <name evidence="12" type="ORF">H9779_00400</name>
</gene>
<dbReference type="Gene3D" id="3.40.50.460">
    <property type="entry name" value="Phosphofructokinase domain"/>
    <property type="match status" value="1"/>
</dbReference>
<evidence type="ECO:0000256" key="7">
    <source>
        <dbReference type="ARBA" id="ARBA00022842"/>
    </source>
</evidence>
<dbReference type="PANTHER" id="PTHR43650">
    <property type="entry name" value="PYROPHOSPHATE--FRUCTOSE 6-PHOSPHATE 1-PHOSPHOTRANSFERASE"/>
    <property type="match status" value="1"/>
</dbReference>
<dbReference type="SUPFAM" id="SSF53784">
    <property type="entry name" value="Phosphofructokinase"/>
    <property type="match status" value="1"/>
</dbReference>
<dbReference type="InterPro" id="IPR022953">
    <property type="entry name" value="ATP_PFK"/>
</dbReference>
<protein>
    <submittedName>
        <fullName evidence="12">6-phosphofructokinase</fullName>
        <ecNumber evidence="12">2.7.1.11</ecNumber>
    </submittedName>
</protein>
<evidence type="ECO:0000256" key="2">
    <source>
        <dbReference type="ARBA" id="ARBA00003138"/>
    </source>
</evidence>
<evidence type="ECO:0000313" key="12">
    <source>
        <dbReference type="EMBL" id="HJA98053.1"/>
    </source>
</evidence>
<dbReference type="PIRSF" id="PIRSF036482">
    <property type="entry name" value="PPi_PFK_TM0289"/>
    <property type="match status" value="1"/>
</dbReference>
<dbReference type="Proteomes" id="UP000824259">
    <property type="component" value="Unassembled WGS sequence"/>
</dbReference>
<evidence type="ECO:0000256" key="6">
    <source>
        <dbReference type="ARBA" id="ARBA00022777"/>
    </source>
</evidence>
<organism evidence="12 13">
    <name type="scientific">Candidatus Alistipes avicola</name>
    <dbReference type="NCBI Taxonomy" id="2838432"/>
    <lineage>
        <taxon>Bacteria</taxon>
        <taxon>Pseudomonadati</taxon>
        <taxon>Bacteroidota</taxon>
        <taxon>Bacteroidia</taxon>
        <taxon>Bacteroidales</taxon>
        <taxon>Rikenellaceae</taxon>
        <taxon>Alistipes</taxon>
    </lineage>
</organism>
<comment type="cofactor">
    <cofactor evidence="1">
        <name>Mg(2+)</name>
        <dbReference type="ChEBI" id="CHEBI:18420"/>
    </cofactor>
</comment>
<comment type="caution">
    <text evidence="12">The sequence shown here is derived from an EMBL/GenBank/DDBJ whole genome shotgun (WGS) entry which is preliminary data.</text>
</comment>
<dbReference type="AlphaFoldDB" id="A0A9D2IDK7"/>
<dbReference type="InterPro" id="IPR011403">
    <property type="entry name" value="PPi-PFK_TM0289"/>
</dbReference>
<evidence type="ECO:0000256" key="1">
    <source>
        <dbReference type="ARBA" id="ARBA00001946"/>
    </source>
</evidence>
<dbReference type="InterPro" id="IPR035966">
    <property type="entry name" value="PKF_sf"/>
</dbReference>
<keyword evidence="4 12" id="KW-0808">Transferase</keyword>
<evidence type="ECO:0000256" key="10">
    <source>
        <dbReference type="ARBA" id="ARBA00048072"/>
    </source>
</evidence>
<name>A0A9D2IDK7_9BACT</name>
<comment type="catalytic activity">
    <reaction evidence="10">
        <text>beta-D-fructose 6-phosphate + diphosphate = beta-D-fructose 1,6-bisphosphate + phosphate + H(+)</text>
        <dbReference type="Rhea" id="RHEA:13613"/>
        <dbReference type="ChEBI" id="CHEBI:15378"/>
        <dbReference type="ChEBI" id="CHEBI:32966"/>
        <dbReference type="ChEBI" id="CHEBI:33019"/>
        <dbReference type="ChEBI" id="CHEBI:43474"/>
        <dbReference type="ChEBI" id="CHEBI:57634"/>
        <dbReference type="EC" id="2.7.1.90"/>
    </reaction>
</comment>
<dbReference type="GO" id="GO:0046872">
    <property type="term" value="F:metal ion binding"/>
    <property type="evidence" value="ECO:0007669"/>
    <property type="project" value="UniProtKB-KW"/>
</dbReference>
<accession>A0A9D2IDK7</accession>
<proteinExistence type="inferred from homology"/>
<evidence type="ECO:0000256" key="5">
    <source>
        <dbReference type="ARBA" id="ARBA00022723"/>
    </source>
</evidence>
<dbReference type="Pfam" id="PF00365">
    <property type="entry name" value="PFK"/>
    <property type="match status" value="1"/>
</dbReference>
<dbReference type="InterPro" id="IPR000023">
    <property type="entry name" value="Phosphofructokinase_dom"/>
</dbReference>
<dbReference type="PRINTS" id="PR00476">
    <property type="entry name" value="PHFRCTKINASE"/>
</dbReference>
<dbReference type="PANTHER" id="PTHR43650:SF1">
    <property type="entry name" value="PYROPHOSPHATE--FRUCTOSE 6-PHOSPHATE 1-PHOSPHOTRANSFERASE SUBUNIT BETA 2"/>
    <property type="match status" value="1"/>
</dbReference>
<keyword evidence="3" id="KW-0963">Cytoplasm</keyword>
<dbReference type="EMBL" id="DWYR01000002">
    <property type="protein sequence ID" value="HJA98053.1"/>
    <property type="molecule type" value="Genomic_DNA"/>
</dbReference>